<dbReference type="Pfam" id="PF06136">
    <property type="entry name" value="SOK"/>
    <property type="match status" value="1"/>
</dbReference>
<evidence type="ECO:0000256" key="3">
    <source>
        <dbReference type="ARBA" id="ARBA00022475"/>
    </source>
</evidence>
<gene>
    <name evidence="11" type="ORF">Cni_G14132</name>
</gene>
<dbReference type="GO" id="GO:0090708">
    <property type="term" value="P:specification of plant organ axis polarity"/>
    <property type="evidence" value="ECO:0007669"/>
    <property type="project" value="UniProtKB-ARBA"/>
</dbReference>
<accession>A0AAQ3KCD9</accession>
<dbReference type="InterPro" id="IPR048351">
    <property type="entry name" value="SOK_DIX"/>
</dbReference>
<evidence type="ECO:0000259" key="10">
    <source>
        <dbReference type="Pfam" id="PF06136"/>
    </source>
</evidence>
<dbReference type="PANTHER" id="PTHR31083">
    <property type="entry name" value="UPSTREAM OF FLC PROTEIN (DUF966)"/>
    <property type="match status" value="1"/>
</dbReference>
<dbReference type="GO" id="GO:0051302">
    <property type="term" value="P:regulation of cell division"/>
    <property type="evidence" value="ECO:0007669"/>
    <property type="project" value="UniProtKB-ARBA"/>
</dbReference>
<feature type="region of interest" description="Disordered" evidence="9">
    <location>
        <begin position="181"/>
        <end position="254"/>
    </location>
</feature>
<keyword evidence="6" id="KW-0131">Cell cycle</keyword>
<comment type="subcellular location">
    <subcellularLocation>
        <location evidence="1">Cell membrane</location>
        <topology evidence="1">Peripheral membrane protein</topology>
        <orientation evidence="1">Cytoplasmic side</orientation>
    </subcellularLocation>
</comment>
<dbReference type="InterPro" id="IPR021182">
    <property type="entry name" value="SOK_magnoliopsida"/>
</dbReference>
<sequence length="524" mass="58462">MDARMRRYAPQCSPERTKVWTEPSPKHQLQQQQQVGRRVAVVYYLCRNRHLEHPHFIEVPLSSPDGLYLRDVIDRLNVLRGKRMAAMYSWSCKRSYKSGFVWHDLSEDDLILPAQGNEYVLKGSEILDETPPDRNGHGVSNARIQNKKQPLQEPSTCYKGQEAACLPSSAVVVIKDAKLPPPLLTQSPPPPAAQEDDLSPSTHRSGSSGDVSSEPGGRTDPMSVTGSPKPAGYRIGKPLGAQNISTQTEDGRRRNHGSITRVMGVSTDDNTPEIQYNGSQNEQTMCTKDPEIVKVESSPTTTSTASSCGKMNTLESLIREEVSKRNNYRNMEAGEVFLPTGLKLKPTDMLINLITCGSISVKDHYGFGSVPNYTPRLTDMKLTSPMHADSMVLGQISSLAENQRQMGLRQRKKEYFSGSMIETNKYKGVGEGIPNLKRSSSFHEDRSYNMPYLRRDKVKMEDSDARNSFAGLDIRKCSPPDPSNGRRIIDGSSVEGSSMRLESFRRVKEKVIKIEESLLRELGL</sequence>
<dbReference type="PIRSF" id="PIRSF031043">
    <property type="entry name" value="UCP031043"/>
    <property type="match status" value="1"/>
</dbReference>
<dbReference type="PANTHER" id="PTHR31083:SF6">
    <property type="entry name" value="PROTEIN SOSEKI 3"/>
    <property type="match status" value="1"/>
</dbReference>
<dbReference type="EMBL" id="CP136893">
    <property type="protein sequence ID" value="WOL05404.1"/>
    <property type="molecule type" value="Genomic_DNA"/>
</dbReference>
<keyword evidence="12" id="KW-1185">Reference proteome</keyword>
<feature type="domain" description="SOSEKI DIX-like" evidence="10">
    <location>
        <begin position="39"/>
        <end position="127"/>
    </location>
</feature>
<comment type="similarity">
    <text evidence="7">Belongs to the SOSEKI family.</text>
</comment>
<feature type="compositionally biased region" description="Pro residues" evidence="9">
    <location>
        <begin position="181"/>
        <end position="192"/>
    </location>
</feature>
<keyword evidence="4" id="KW-0132">Cell division</keyword>
<dbReference type="Proteomes" id="UP001327560">
    <property type="component" value="Chromosome 4"/>
</dbReference>
<reference evidence="11 12" key="1">
    <citation type="submission" date="2023-10" db="EMBL/GenBank/DDBJ databases">
        <title>Chromosome-scale genome assembly provides insights into flower coloration mechanisms of Canna indica.</title>
        <authorList>
            <person name="Li C."/>
        </authorList>
    </citation>
    <scope>NUCLEOTIDE SEQUENCE [LARGE SCALE GENOMIC DNA]</scope>
    <source>
        <tissue evidence="11">Flower</tissue>
    </source>
</reference>
<dbReference type="GO" id="GO:2000067">
    <property type="term" value="P:regulation of root morphogenesis"/>
    <property type="evidence" value="ECO:0007669"/>
    <property type="project" value="UniProtKB-ARBA"/>
</dbReference>
<evidence type="ECO:0000256" key="2">
    <source>
        <dbReference type="ARBA" id="ARBA00022473"/>
    </source>
</evidence>
<protein>
    <recommendedName>
        <fullName evidence="10">SOSEKI DIX-like domain-containing protein</fullName>
    </recommendedName>
</protein>
<keyword evidence="3" id="KW-1003">Cell membrane</keyword>
<organism evidence="11 12">
    <name type="scientific">Canna indica</name>
    <name type="common">Indian-shot</name>
    <dbReference type="NCBI Taxonomy" id="4628"/>
    <lineage>
        <taxon>Eukaryota</taxon>
        <taxon>Viridiplantae</taxon>
        <taxon>Streptophyta</taxon>
        <taxon>Embryophyta</taxon>
        <taxon>Tracheophyta</taxon>
        <taxon>Spermatophyta</taxon>
        <taxon>Magnoliopsida</taxon>
        <taxon>Liliopsida</taxon>
        <taxon>Zingiberales</taxon>
        <taxon>Cannaceae</taxon>
        <taxon>Canna</taxon>
    </lineage>
</organism>
<comment type="subunit">
    <text evidence="8">Homodimer. Forms long polymer filaments with other SOKs proteins polymers (e.g. SOK1, SOK2, SOK3 and SOK4) crucial for polar localization and biological activity. Binds to ANGUSTIFOLIA (AN).</text>
</comment>
<dbReference type="GO" id="GO:0005886">
    <property type="term" value="C:plasma membrane"/>
    <property type="evidence" value="ECO:0007669"/>
    <property type="project" value="UniProtKB-SubCell"/>
</dbReference>
<evidence type="ECO:0000256" key="4">
    <source>
        <dbReference type="ARBA" id="ARBA00022618"/>
    </source>
</evidence>
<dbReference type="GO" id="GO:0051301">
    <property type="term" value="P:cell division"/>
    <property type="evidence" value="ECO:0007669"/>
    <property type="project" value="UniProtKB-KW"/>
</dbReference>
<keyword evidence="5" id="KW-0472">Membrane</keyword>
<proteinExistence type="inferred from homology"/>
<evidence type="ECO:0000256" key="8">
    <source>
        <dbReference type="ARBA" id="ARBA00046534"/>
    </source>
</evidence>
<feature type="region of interest" description="Disordered" evidence="9">
    <location>
        <begin position="471"/>
        <end position="491"/>
    </location>
</feature>
<evidence type="ECO:0000256" key="9">
    <source>
        <dbReference type="SAM" id="MobiDB-lite"/>
    </source>
</evidence>
<feature type="region of interest" description="Disordered" evidence="9">
    <location>
        <begin position="127"/>
        <end position="155"/>
    </location>
</feature>
<evidence type="ECO:0000256" key="7">
    <source>
        <dbReference type="ARBA" id="ARBA00024211"/>
    </source>
</evidence>
<dbReference type="InterPro" id="IPR010369">
    <property type="entry name" value="SOK"/>
</dbReference>
<evidence type="ECO:0000256" key="5">
    <source>
        <dbReference type="ARBA" id="ARBA00023136"/>
    </source>
</evidence>
<feature type="compositionally biased region" description="Polar residues" evidence="9">
    <location>
        <begin position="142"/>
        <end position="155"/>
    </location>
</feature>
<evidence type="ECO:0000313" key="11">
    <source>
        <dbReference type="EMBL" id="WOL05404.1"/>
    </source>
</evidence>
<dbReference type="AlphaFoldDB" id="A0AAQ3KCD9"/>
<feature type="region of interest" description="Disordered" evidence="9">
    <location>
        <begin position="1"/>
        <end position="25"/>
    </location>
</feature>
<evidence type="ECO:0000256" key="1">
    <source>
        <dbReference type="ARBA" id="ARBA00004413"/>
    </source>
</evidence>
<feature type="compositionally biased region" description="Polar residues" evidence="9">
    <location>
        <begin position="199"/>
        <end position="211"/>
    </location>
</feature>
<dbReference type="GO" id="GO:0051258">
    <property type="term" value="P:protein polymerization"/>
    <property type="evidence" value="ECO:0007669"/>
    <property type="project" value="UniProtKB-ARBA"/>
</dbReference>
<evidence type="ECO:0000256" key="6">
    <source>
        <dbReference type="ARBA" id="ARBA00023306"/>
    </source>
</evidence>
<evidence type="ECO:0000313" key="12">
    <source>
        <dbReference type="Proteomes" id="UP001327560"/>
    </source>
</evidence>
<name>A0AAQ3KCD9_9LILI</name>
<keyword evidence="2" id="KW-0217">Developmental protein</keyword>